<dbReference type="AlphaFoldDB" id="A0A2W1LU96"/>
<comment type="subcellular location">
    <subcellularLocation>
        <location evidence="1">Cell membrane</location>
        <topology evidence="1">Multi-pass membrane protein</topology>
    </subcellularLocation>
</comment>
<protein>
    <submittedName>
        <fullName evidence="7">Cytochrome c oxidase assembly factor CtaG</fullName>
    </submittedName>
</protein>
<evidence type="ECO:0000256" key="5">
    <source>
        <dbReference type="ARBA" id="ARBA00023136"/>
    </source>
</evidence>
<dbReference type="GO" id="GO:0005886">
    <property type="term" value="C:plasma membrane"/>
    <property type="evidence" value="ECO:0007669"/>
    <property type="project" value="UniProtKB-SubCell"/>
</dbReference>
<feature type="transmembrane region" description="Helical" evidence="6">
    <location>
        <begin position="85"/>
        <end position="104"/>
    </location>
</feature>
<evidence type="ECO:0000313" key="8">
    <source>
        <dbReference type="Proteomes" id="UP000249522"/>
    </source>
</evidence>
<keyword evidence="5 6" id="KW-0472">Membrane</keyword>
<dbReference type="RefSeq" id="WP_111147605.1">
    <property type="nucleotide sequence ID" value="NZ_QKRB01000046.1"/>
</dbReference>
<feature type="transmembrane region" description="Helical" evidence="6">
    <location>
        <begin position="12"/>
        <end position="31"/>
    </location>
</feature>
<feature type="transmembrane region" description="Helical" evidence="6">
    <location>
        <begin position="186"/>
        <end position="205"/>
    </location>
</feature>
<accession>A0A2W1LU96</accession>
<name>A0A2W1LU96_9BACL</name>
<feature type="transmembrane region" description="Helical" evidence="6">
    <location>
        <begin position="154"/>
        <end position="174"/>
    </location>
</feature>
<reference evidence="7 8" key="1">
    <citation type="submission" date="2018-06" db="EMBL/GenBank/DDBJ databases">
        <title>Paenibacillus imtechensis sp. nov.</title>
        <authorList>
            <person name="Pinnaka A.K."/>
            <person name="Singh H."/>
            <person name="Kaur M."/>
        </authorList>
    </citation>
    <scope>NUCLEOTIDE SEQUENCE [LARGE SCALE GENOMIC DNA]</scope>
    <source>
        <strain evidence="7 8">SMB1</strain>
    </source>
</reference>
<proteinExistence type="predicted"/>
<evidence type="ECO:0000256" key="6">
    <source>
        <dbReference type="SAM" id="Phobius"/>
    </source>
</evidence>
<dbReference type="EMBL" id="QKRB01000046">
    <property type="protein sequence ID" value="PZD95057.1"/>
    <property type="molecule type" value="Genomic_DNA"/>
</dbReference>
<keyword evidence="8" id="KW-1185">Reference proteome</keyword>
<keyword evidence="3 6" id="KW-0812">Transmembrane</keyword>
<evidence type="ECO:0000256" key="1">
    <source>
        <dbReference type="ARBA" id="ARBA00004651"/>
    </source>
</evidence>
<feature type="transmembrane region" description="Helical" evidence="6">
    <location>
        <begin position="116"/>
        <end position="134"/>
    </location>
</feature>
<evidence type="ECO:0000256" key="4">
    <source>
        <dbReference type="ARBA" id="ARBA00022989"/>
    </source>
</evidence>
<evidence type="ECO:0000256" key="3">
    <source>
        <dbReference type="ARBA" id="ARBA00022692"/>
    </source>
</evidence>
<organism evidence="7 8">
    <name type="scientific">Paenibacillus sambharensis</name>
    <dbReference type="NCBI Taxonomy" id="1803190"/>
    <lineage>
        <taxon>Bacteria</taxon>
        <taxon>Bacillati</taxon>
        <taxon>Bacillota</taxon>
        <taxon>Bacilli</taxon>
        <taxon>Bacillales</taxon>
        <taxon>Paenibacillaceae</taxon>
        <taxon>Paenibacillus</taxon>
    </lineage>
</organism>
<evidence type="ECO:0000313" key="7">
    <source>
        <dbReference type="EMBL" id="PZD95057.1"/>
    </source>
</evidence>
<gene>
    <name evidence="7" type="primary">ctaG</name>
    <name evidence="7" type="ORF">DNH61_15590</name>
</gene>
<feature type="transmembrane region" description="Helical" evidence="6">
    <location>
        <begin position="52"/>
        <end position="73"/>
    </location>
</feature>
<evidence type="ECO:0000256" key="2">
    <source>
        <dbReference type="ARBA" id="ARBA00022475"/>
    </source>
</evidence>
<dbReference type="InterPro" id="IPR019108">
    <property type="entry name" value="Caa3_assmbl_CtaG-rel"/>
</dbReference>
<sequence>MLDLQYFSFEELWSPFFFFFMAGLVILYFYMVGPWREKHVPDEPKATITQRCYFVVAAILYYLAQGGPLELLGHLNFTFHMVNMSLSYLIVPPLVLLGVPGFLWRKAFSADFWKRLSWLMHPLLTLLLFNMLFSLYHVPVVHDFVMTHFTVHRIYYMVLLVTSFMMWWQIVCPVPEWSRISDVKKMGYIFANGVLLTPACALIIFSGEPLYAIYNDPAVWVTAMGYCVTGDPALLLQQISGPDHFTMTNALEDQQAGGIIMKLVQEVMYGAILAYVFYSWFRREHSSEDDMPPQTEHAGGNA</sequence>
<comment type="caution">
    <text evidence="7">The sequence shown here is derived from an EMBL/GenBank/DDBJ whole genome shotgun (WGS) entry which is preliminary data.</text>
</comment>
<dbReference type="Pfam" id="PF09678">
    <property type="entry name" value="Caa3_CtaG"/>
    <property type="match status" value="1"/>
</dbReference>
<dbReference type="OrthoDB" id="128422at2"/>
<dbReference type="InterPro" id="IPR014108">
    <property type="entry name" value="Caa3-assmbl_CtaG"/>
</dbReference>
<keyword evidence="4 6" id="KW-1133">Transmembrane helix</keyword>
<dbReference type="NCBIfam" id="TIGR02737">
    <property type="entry name" value="caa3_CtaG"/>
    <property type="match status" value="1"/>
</dbReference>
<dbReference type="Proteomes" id="UP000249522">
    <property type="component" value="Unassembled WGS sequence"/>
</dbReference>
<feature type="transmembrane region" description="Helical" evidence="6">
    <location>
        <begin position="259"/>
        <end position="281"/>
    </location>
</feature>
<keyword evidence="2" id="KW-1003">Cell membrane</keyword>